<dbReference type="RefSeq" id="WP_087396878.1">
    <property type="nucleotide sequence ID" value="NZ_JAUEII010000010.1"/>
</dbReference>
<evidence type="ECO:0000313" key="1">
    <source>
        <dbReference type="EMBL" id="MDN0048980.1"/>
    </source>
</evidence>
<dbReference type="EMBL" id="JAUEII010000010">
    <property type="protein sequence ID" value="MDN0048980.1"/>
    <property type="molecule type" value="Genomic_DNA"/>
</dbReference>
<dbReference type="Proteomes" id="UP001167871">
    <property type="component" value="Unassembled WGS sequence"/>
</dbReference>
<reference evidence="1" key="1">
    <citation type="submission" date="2023-06" db="EMBL/GenBank/DDBJ databases">
        <authorList>
            <person name="Zeman M."/>
            <person name="Kubasova T."/>
            <person name="Jahodarova E."/>
            <person name="Nykrynova M."/>
            <person name="Rychlik I."/>
        </authorList>
    </citation>
    <scope>NUCLEOTIDE SEQUENCE</scope>
    <source>
        <strain evidence="1">84_SSukc20</strain>
    </source>
</reference>
<dbReference type="InterPro" id="IPR010344">
    <property type="entry name" value="YbjH"/>
</dbReference>
<name>A0ABT7X4I2_9BACE</name>
<dbReference type="Pfam" id="PF06082">
    <property type="entry name" value="YjbH"/>
    <property type="match status" value="1"/>
</dbReference>
<comment type="caution">
    <text evidence="1">The sequence shown here is derived from an EMBL/GenBank/DDBJ whole genome shotgun (WGS) entry which is preliminary data.</text>
</comment>
<keyword evidence="2" id="KW-1185">Reference proteome</keyword>
<gene>
    <name evidence="1" type="ORF">QVO10_06195</name>
</gene>
<accession>A0ABT7X4I2</accession>
<proteinExistence type="predicted"/>
<protein>
    <submittedName>
        <fullName evidence="1">YjbH domain-containing protein</fullName>
    </submittedName>
</protein>
<reference evidence="1" key="2">
    <citation type="submission" date="2024-05" db="EMBL/GenBank/DDBJ databases">
        <title>Identification and characterization of horizontal gene transfer across gut microbiota members of farm animals based on homology search.</title>
        <authorList>
            <person name="Schwarzerova J."/>
            <person name="Nykrynova M."/>
            <person name="Jureckova K."/>
            <person name="Cejkova D."/>
            <person name="Rychlik I."/>
        </authorList>
    </citation>
    <scope>NUCLEOTIDE SEQUENCE</scope>
    <source>
        <strain evidence="1">84_SSukc20</strain>
    </source>
</reference>
<sequence length="244" mass="28095">MKKSLIILTISLLIGIIRLQAQEYTGISGLIHVPSAEMNPTGTARIGTFFLNKEFLPDVMQYTQDGVQHKFHSFNHFLSIVPFSWIELAYTCTLLKGIKDGKPKYFMKDRYLSVKIRILKERKYIPAIAIGTNDPYHIVSNDLPSYYQNFYAAATKHFDLHGHELGVHLAYRWYKETTNKKWQGIVGGITYRPAFEKNLRGIVEYTGNDINIGVDYYLWKLLFVQANLQNGKYFSGGIMLQIQL</sequence>
<evidence type="ECO:0000313" key="2">
    <source>
        <dbReference type="Proteomes" id="UP001167871"/>
    </source>
</evidence>
<organism evidence="1 2">
    <name type="scientific">Bacteroides gallinaceum</name>
    <dbReference type="NCBI Taxonomy" id="1462571"/>
    <lineage>
        <taxon>Bacteria</taxon>
        <taxon>Pseudomonadati</taxon>
        <taxon>Bacteroidota</taxon>
        <taxon>Bacteroidia</taxon>
        <taxon>Bacteroidales</taxon>
        <taxon>Bacteroidaceae</taxon>
        <taxon>Bacteroides</taxon>
    </lineage>
</organism>